<keyword evidence="3" id="KW-0408">Iron</keyword>
<name>A0ABT2WYF0_9RHOB</name>
<dbReference type="InterPro" id="IPR017896">
    <property type="entry name" value="4Fe4S_Fe-S-bd"/>
</dbReference>
<dbReference type="PROSITE" id="PS51379">
    <property type="entry name" value="4FE4S_FER_2"/>
    <property type="match status" value="3"/>
</dbReference>
<dbReference type="PANTHER" id="PTHR43687:SF4">
    <property type="entry name" value="BLR5484 PROTEIN"/>
    <property type="match status" value="1"/>
</dbReference>
<dbReference type="Pfam" id="PF12838">
    <property type="entry name" value="Fer4_7"/>
    <property type="match status" value="1"/>
</dbReference>
<dbReference type="SUPFAM" id="SSF54862">
    <property type="entry name" value="4Fe-4S ferredoxins"/>
    <property type="match status" value="2"/>
</dbReference>
<feature type="domain" description="4Fe-4S ferredoxin-type" evidence="6">
    <location>
        <begin position="524"/>
        <end position="553"/>
    </location>
</feature>
<gene>
    <name evidence="7" type="ORF">OEZ60_00360</name>
</gene>
<evidence type="ECO:0000313" key="7">
    <source>
        <dbReference type="EMBL" id="MCU9846455.1"/>
    </source>
</evidence>
<dbReference type="PANTHER" id="PTHR43687">
    <property type="entry name" value="ADENYLYLSULFATE REDUCTASE, BETA SUBUNIT"/>
    <property type="match status" value="1"/>
</dbReference>
<dbReference type="Pfam" id="PF13237">
    <property type="entry name" value="Fer4_10"/>
    <property type="match status" value="1"/>
</dbReference>
<evidence type="ECO:0000256" key="3">
    <source>
        <dbReference type="ARBA" id="ARBA00023004"/>
    </source>
</evidence>
<sequence length="650" mass="67633">MPKRLLLCDCLGSQKIDAKALANATELDASRVHSALCTREIAVAAKAIGEEEVVIACAQEAARFAELAADLDRPAPACIDIRDRAGWSDGSDTAPKMAALLAQALLPVPPTKTVDVVSEGTCLVIGRAEVALPAAERLAEALAVTVLLDAGGELPVTRGFEVVTGRIVSVTGTLGRFTLRLDTLRQLEPGGRGAFALGPARDGAETRCDVILDLSGGAPLFPAPEKRDGYLRADPGDPNRVAAAVFEAAQHVGTFEKPLHVALAPELCAHSRAGQTGCTRCLDACPTGAITPDGDHVAVDPMVCAGCGACSALCPSAAIAYDVPPVAYLLRRIAVLADTYRAAGGRAARLLVHDAPHGREMIALAARFGRGLPAEVIPLEVAALAGFGHAEMLAALAVGFDGVDVLTAPRTDRDTLAREASLAAAMGAGGRVRLLDLADPEALSDALYGTAPEPLDIAPVLPLGSRRQVARLAAKALVGDAGPLPLPAGAPYGAVRVDTDACTLCLSCASLCPSGALLANPDKPQLRFQEDACLQCGLCATVCPEDAITLEPRFDPTDAALGQSVLKEEEPFACIECGKPFGVRSTVERIVEKLAGKHPMFADSAAGRLIQMCDDCRIRAQYHGEANPLAAGERPAVRTTDDYLSKRRDH</sequence>
<organism evidence="7 8">
    <name type="scientific">Albidovulum salinarum</name>
    <dbReference type="NCBI Taxonomy" id="2984153"/>
    <lineage>
        <taxon>Bacteria</taxon>
        <taxon>Pseudomonadati</taxon>
        <taxon>Pseudomonadota</taxon>
        <taxon>Alphaproteobacteria</taxon>
        <taxon>Rhodobacterales</taxon>
        <taxon>Paracoccaceae</taxon>
        <taxon>Albidovulum</taxon>
    </lineage>
</organism>
<keyword evidence="8" id="KW-1185">Reference proteome</keyword>
<comment type="caution">
    <text evidence="7">The sequence shown here is derived from an EMBL/GenBank/DDBJ whole genome shotgun (WGS) entry which is preliminary data.</text>
</comment>
<dbReference type="InterPro" id="IPR050572">
    <property type="entry name" value="Fe-S_Ferredoxin"/>
</dbReference>
<dbReference type="InterPro" id="IPR017900">
    <property type="entry name" value="4Fe4S_Fe_S_CS"/>
</dbReference>
<evidence type="ECO:0000256" key="4">
    <source>
        <dbReference type="ARBA" id="ARBA00023014"/>
    </source>
</evidence>
<keyword evidence="4" id="KW-0411">Iron-sulfur</keyword>
<dbReference type="Gene3D" id="3.30.70.20">
    <property type="match status" value="2"/>
</dbReference>
<feature type="domain" description="4Fe-4S ferredoxin-type" evidence="6">
    <location>
        <begin position="295"/>
        <end position="324"/>
    </location>
</feature>
<feature type="domain" description="4Fe-4S ferredoxin-type" evidence="6">
    <location>
        <begin position="493"/>
        <end position="522"/>
    </location>
</feature>
<dbReference type="RefSeq" id="WP_263332061.1">
    <property type="nucleotide sequence ID" value="NZ_JAOVQO010000001.1"/>
</dbReference>
<keyword evidence="2" id="KW-0479">Metal-binding</keyword>
<dbReference type="Proteomes" id="UP001209535">
    <property type="component" value="Unassembled WGS sequence"/>
</dbReference>
<dbReference type="PROSITE" id="PS00198">
    <property type="entry name" value="4FE4S_FER_1"/>
    <property type="match status" value="2"/>
</dbReference>
<feature type="compositionally biased region" description="Basic and acidic residues" evidence="5">
    <location>
        <begin position="635"/>
        <end position="650"/>
    </location>
</feature>
<evidence type="ECO:0000256" key="1">
    <source>
        <dbReference type="ARBA" id="ARBA00022485"/>
    </source>
</evidence>
<reference evidence="7 8" key="1">
    <citation type="submission" date="2022-10" db="EMBL/GenBank/DDBJ databases">
        <title>Defluviimonas sp. nov., isolated from ocean surface sediments.</title>
        <authorList>
            <person name="He W."/>
            <person name="Wang L."/>
            <person name="Zhang D.-F."/>
        </authorList>
    </citation>
    <scope>NUCLEOTIDE SEQUENCE [LARGE SCALE GENOMIC DNA]</scope>
    <source>
        <strain evidence="7 8">WL0024</strain>
    </source>
</reference>
<evidence type="ECO:0000313" key="8">
    <source>
        <dbReference type="Proteomes" id="UP001209535"/>
    </source>
</evidence>
<evidence type="ECO:0000259" key="6">
    <source>
        <dbReference type="PROSITE" id="PS51379"/>
    </source>
</evidence>
<evidence type="ECO:0000256" key="5">
    <source>
        <dbReference type="SAM" id="MobiDB-lite"/>
    </source>
</evidence>
<feature type="region of interest" description="Disordered" evidence="5">
    <location>
        <begin position="629"/>
        <end position="650"/>
    </location>
</feature>
<protein>
    <submittedName>
        <fullName evidence="7">4Fe-4S binding protein</fullName>
    </submittedName>
</protein>
<evidence type="ECO:0000256" key="2">
    <source>
        <dbReference type="ARBA" id="ARBA00022723"/>
    </source>
</evidence>
<proteinExistence type="predicted"/>
<keyword evidence="1" id="KW-0004">4Fe-4S</keyword>
<dbReference type="EMBL" id="JAOVQO010000001">
    <property type="protein sequence ID" value="MCU9846455.1"/>
    <property type="molecule type" value="Genomic_DNA"/>
</dbReference>
<accession>A0ABT2WYF0</accession>